<reference evidence="3" key="1">
    <citation type="submission" date="2021-06" db="EMBL/GenBank/DDBJ databases">
        <authorList>
            <person name="Kallberg Y."/>
            <person name="Tangrot J."/>
            <person name="Rosling A."/>
        </authorList>
    </citation>
    <scope>NUCLEOTIDE SEQUENCE</scope>
    <source>
        <strain evidence="3">IA702</strain>
    </source>
</reference>
<feature type="region of interest" description="Disordered" evidence="1">
    <location>
        <begin position="65"/>
        <end position="90"/>
    </location>
</feature>
<name>A0A9N8VWH1_9GLOM</name>
<evidence type="ECO:0000313" key="4">
    <source>
        <dbReference type="Proteomes" id="UP000789572"/>
    </source>
</evidence>
<evidence type="ECO:0000256" key="1">
    <source>
        <dbReference type="SAM" id="MobiDB-lite"/>
    </source>
</evidence>
<organism evidence="3 4">
    <name type="scientific">Paraglomus occultum</name>
    <dbReference type="NCBI Taxonomy" id="144539"/>
    <lineage>
        <taxon>Eukaryota</taxon>
        <taxon>Fungi</taxon>
        <taxon>Fungi incertae sedis</taxon>
        <taxon>Mucoromycota</taxon>
        <taxon>Glomeromycotina</taxon>
        <taxon>Glomeromycetes</taxon>
        <taxon>Paraglomerales</taxon>
        <taxon>Paraglomeraceae</taxon>
        <taxon>Paraglomus</taxon>
    </lineage>
</organism>
<keyword evidence="2" id="KW-0812">Transmembrane</keyword>
<keyword evidence="2" id="KW-1133">Transmembrane helix</keyword>
<dbReference type="OrthoDB" id="10415405at2759"/>
<protein>
    <submittedName>
        <fullName evidence="3">8736_t:CDS:1</fullName>
    </submittedName>
</protein>
<sequence>MRAVIDLFNETDSVVIEAFKVIAVIVLTITAIIVGIKLAWRLFWYLFLEDNNFFRELAGLPEYAAERSSSPPPASVSPFRSLPHSRKNSRHFSTHSVSYDKLAFGNAGDFRARRKLSTASSVSTVDSADIDNYAAHRRSASSGKLSSIYGKREVKHARGLSYTAGETLNYGAGETLKFQDSYLD</sequence>
<dbReference type="Proteomes" id="UP000789572">
    <property type="component" value="Unassembled WGS sequence"/>
</dbReference>
<keyword evidence="4" id="KW-1185">Reference proteome</keyword>
<evidence type="ECO:0000313" key="3">
    <source>
        <dbReference type="EMBL" id="CAG8463403.1"/>
    </source>
</evidence>
<dbReference type="AlphaFoldDB" id="A0A9N8VWH1"/>
<comment type="caution">
    <text evidence="3">The sequence shown here is derived from an EMBL/GenBank/DDBJ whole genome shotgun (WGS) entry which is preliminary data.</text>
</comment>
<feature type="transmembrane region" description="Helical" evidence="2">
    <location>
        <begin position="18"/>
        <end position="40"/>
    </location>
</feature>
<gene>
    <name evidence="3" type="ORF">POCULU_LOCUS677</name>
</gene>
<proteinExistence type="predicted"/>
<accession>A0A9N8VWH1</accession>
<keyword evidence="2" id="KW-0472">Membrane</keyword>
<dbReference type="EMBL" id="CAJVPJ010000038">
    <property type="protein sequence ID" value="CAG8463403.1"/>
    <property type="molecule type" value="Genomic_DNA"/>
</dbReference>
<evidence type="ECO:0000256" key="2">
    <source>
        <dbReference type="SAM" id="Phobius"/>
    </source>
</evidence>